<dbReference type="PANTHER" id="PTHR48225">
    <property type="entry name" value="HORMA DOMAIN-CONTAINING PROTEIN 1"/>
    <property type="match status" value="1"/>
</dbReference>
<protein>
    <recommendedName>
        <fullName evidence="6">HORMA domain-containing protein</fullName>
    </recommendedName>
</protein>
<evidence type="ECO:0000256" key="5">
    <source>
        <dbReference type="ARBA" id="ARBA00023254"/>
    </source>
</evidence>
<dbReference type="Gene3D" id="3.30.900.10">
    <property type="entry name" value="HORMA domain"/>
    <property type="match status" value="1"/>
</dbReference>
<evidence type="ECO:0000256" key="1">
    <source>
        <dbReference type="ARBA" id="ARBA00004123"/>
    </source>
</evidence>
<feature type="domain" description="HORMA" evidence="6">
    <location>
        <begin position="32"/>
        <end position="89"/>
    </location>
</feature>
<sequence length="89" mass="10114">MLKHKLQHCIKITIINSNTCTQLFPNQIVSEQQSLVVMKKLLAIAVSGITYLRGIFPGKAYGKKYVEDQQVMILREEHSCPGATQILQW</sequence>
<dbReference type="Pfam" id="PF02301">
    <property type="entry name" value="HORMA"/>
    <property type="match status" value="1"/>
</dbReference>
<evidence type="ECO:0000256" key="2">
    <source>
        <dbReference type="ARBA" id="ARBA00004286"/>
    </source>
</evidence>
<dbReference type="GO" id="GO:0005694">
    <property type="term" value="C:chromosome"/>
    <property type="evidence" value="ECO:0007669"/>
    <property type="project" value="UniProtKB-SubCell"/>
</dbReference>
<dbReference type="AlphaFoldDB" id="A0A3Q4MS44"/>
<evidence type="ECO:0000313" key="7">
    <source>
        <dbReference type="Ensembl" id="ENSNBRP00000018074.1"/>
    </source>
</evidence>
<evidence type="ECO:0000256" key="4">
    <source>
        <dbReference type="ARBA" id="ARBA00023242"/>
    </source>
</evidence>
<dbReference type="Ensembl" id="ENSNBRT00000018564.1">
    <property type="protein sequence ID" value="ENSNBRP00000018074.1"/>
    <property type="gene ID" value="ENSNBRG00000013946.1"/>
</dbReference>
<proteinExistence type="predicted"/>
<keyword evidence="5" id="KW-0469">Meiosis</keyword>
<dbReference type="InterPro" id="IPR051294">
    <property type="entry name" value="HORMA_MeioticProgression"/>
</dbReference>
<dbReference type="GO" id="GO:0005634">
    <property type="term" value="C:nucleus"/>
    <property type="evidence" value="ECO:0007669"/>
    <property type="project" value="UniProtKB-SubCell"/>
</dbReference>
<evidence type="ECO:0000259" key="6">
    <source>
        <dbReference type="PROSITE" id="PS50815"/>
    </source>
</evidence>
<dbReference type="InterPro" id="IPR003511">
    <property type="entry name" value="HORMA_dom"/>
</dbReference>
<name>A0A3Q4MS44_NEOBR</name>
<dbReference type="SUPFAM" id="SSF56019">
    <property type="entry name" value="The spindle assembly checkpoint protein mad2"/>
    <property type="match status" value="1"/>
</dbReference>
<dbReference type="PROSITE" id="PS50815">
    <property type="entry name" value="HORMA"/>
    <property type="match status" value="1"/>
</dbReference>
<evidence type="ECO:0000256" key="3">
    <source>
        <dbReference type="ARBA" id="ARBA00022454"/>
    </source>
</evidence>
<accession>A0A3Q4MS44</accession>
<organism evidence="7 8">
    <name type="scientific">Neolamprologus brichardi</name>
    <name type="common">Fairy cichlid</name>
    <name type="synonym">Lamprologus brichardi</name>
    <dbReference type="NCBI Taxonomy" id="32507"/>
    <lineage>
        <taxon>Eukaryota</taxon>
        <taxon>Metazoa</taxon>
        <taxon>Chordata</taxon>
        <taxon>Craniata</taxon>
        <taxon>Vertebrata</taxon>
        <taxon>Euteleostomi</taxon>
        <taxon>Actinopterygii</taxon>
        <taxon>Neopterygii</taxon>
        <taxon>Teleostei</taxon>
        <taxon>Neoteleostei</taxon>
        <taxon>Acanthomorphata</taxon>
        <taxon>Ovalentaria</taxon>
        <taxon>Cichlomorphae</taxon>
        <taxon>Cichliformes</taxon>
        <taxon>Cichlidae</taxon>
        <taxon>African cichlids</taxon>
        <taxon>Pseudocrenilabrinae</taxon>
        <taxon>Lamprologini</taxon>
        <taxon>Neolamprologus</taxon>
    </lineage>
</organism>
<dbReference type="PANTHER" id="PTHR48225:SF3">
    <property type="entry name" value="HORMA DOMAIN-CONTAINING PROTEIN 1"/>
    <property type="match status" value="1"/>
</dbReference>
<dbReference type="OMA" id="HSSACHT"/>
<dbReference type="Proteomes" id="UP000261580">
    <property type="component" value="Unassembled WGS sequence"/>
</dbReference>
<keyword evidence="8" id="KW-1185">Reference proteome</keyword>
<comment type="subcellular location">
    <subcellularLocation>
        <location evidence="2">Chromosome</location>
    </subcellularLocation>
    <subcellularLocation>
        <location evidence="1">Nucleus</location>
    </subcellularLocation>
</comment>
<dbReference type="Bgee" id="ENSNBRG00000013946">
    <property type="expression patterns" value="Expressed in testis and 4 other cell types or tissues"/>
</dbReference>
<dbReference type="GO" id="GO:0051321">
    <property type="term" value="P:meiotic cell cycle"/>
    <property type="evidence" value="ECO:0007669"/>
    <property type="project" value="UniProtKB-KW"/>
</dbReference>
<keyword evidence="3" id="KW-0158">Chromosome</keyword>
<dbReference type="InterPro" id="IPR036570">
    <property type="entry name" value="HORMA_dom_sf"/>
</dbReference>
<keyword evidence="4" id="KW-0539">Nucleus</keyword>
<dbReference type="STRING" id="32507.ENSNBRP00000018074"/>
<evidence type="ECO:0000313" key="8">
    <source>
        <dbReference type="Proteomes" id="UP000261580"/>
    </source>
</evidence>
<dbReference type="GeneTree" id="ENSGT00390000018130"/>
<reference evidence="7" key="2">
    <citation type="submission" date="2025-09" db="UniProtKB">
        <authorList>
            <consortium name="Ensembl"/>
        </authorList>
    </citation>
    <scope>IDENTIFICATION</scope>
</reference>
<reference evidence="7" key="1">
    <citation type="submission" date="2025-08" db="UniProtKB">
        <authorList>
            <consortium name="Ensembl"/>
        </authorList>
    </citation>
    <scope>IDENTIFICATION</scope>
</reference>